<dbReference type="PROSITE" id="PS50910">
    <property type="entry name" value="HEPN"/>
    <property type="match status" value="1"/>
</dbReference>
<dbReference type="SUPFAM" id="SSF81593">
    <property type="entry name" value="Nucleotidyltransferase substrate binding subunit/domain"/>
    <property type="match status" value="1"/>
</dbReference>
<organism evidence="2 3">
    <name type="scientific">Candidatus Roizmanbacteria bacterium CG2_30_33_16</name>
    <dbReference type="NCBI Taxonomy" id="1805340"/>
    <lineage>
        <taxon>Bacteria</taxon>
        <taxon>Candidatus Roizmaniibacteriota</taxon>
    </lineage>
</organism>
<reference evidence="2 3" key="1">
    <citation type="journal article" date="2016" name="Environ. Microbiol.">
        <title>Genomic resolution of a cold subsurface aquifer community provides metabolic insights for novel microbes adapted to high CO concentrations.</title>
        <authorList>
            <person name="Probst A.J."/>
            <person name="Castelle C.J."/>
            <person name="Singh A."/>
            <person name="Brown C.T."/>
            <person name="Anantharaman K."/>
            <person name="Sharon I."/>
            <person name="Hug L.A."/>
            <person name="Burstein D."/>
            <person name="Emerson J.B."/>
            <person name="Thomas B.C."/>
            <person name="Banfield J.F."/>
        </authorList>
    </citation>
    <scope>NUCLEOTIDE SEQUENCE [LARGE SCALE GENOMIC DNA]</scope>
    <source>
        <strain evidence="2">CG2_30_33_16</strain>
    </source>
</reference>
<feature type="domain" description="HEPN" evidence="1">
    <location>
        <begin position="9"/>
        <end position="117"/>
    </location>
</feature>
<comment type="caution">
    <text evidence="2">The sequence shown here is derived from an EMBL/GenBank/DDBJ whole genome shotgun (WGS) entry which is preliminary data.</text>
</comment>
<evidence type="ECO:0000313" key="3">
    <source>
        <dbReference type="Proteomes" id="UP000183758"/>
    </source>
</evidence>
<dbReference type="AlphaFoldDB" id="A0A1J5HHL4"/>
<dbReference type="Pfam" id="PF05168">
    <property type="entry name" value="HEPN"/>
    <property type="match status" value="1"/>
</dbReference>
<proteinExistence type="predicted"/>
<evidence type="ECO:0000259" key="1">
    <source>
        <dbReference type="PROSITE" id="PS50910"/>
    </source>
</evidence>
<dbReference type="EMBL" id="MNZM01000070">
    <property type="protein sequence ID" value="OIP83947.1"/>
    <property type="molecule type" value="Genomic_DNA"/>
</dbReference>
<dbReference type="InterPro" id="IPR007842">
    <property type="entry name" value="HEPN_dom"/>
</dbReference>
<dbReference type="SMART" id="SM00748">
    <property type="entry name" value="HEPN"/>
    <property type="match status" value="1"/>
</dbReference>
<name>A0A1J5HHL4_9BACT</name>
<dbReference type="Proteomes" id="UP000183758">
    <property type="component" value="Unassembled WGS sequence"/>
</dbReference>
<dbReference type="Gene3D" id="1.20.120.330">
    <property type="entry name" value="Nucleotidyltransferases domain 2"/>
    <property type="match status" value="1"/>
</dbReference>
<gene>
    <name evidence="2" type="ORF">AUK04_02910</name>
</gene>
<evidence type="ECO:0000313" key="2">
    <source>
        <dbReference type="EMBL" id="OIP83947.1"/>
    </source>
</evidence>
<protein>
    <recommendedName>
        <fullName evidence="1">HEPN domain-containing protein</fullName>
    </recommendedName>
</protein>
<accession>A0A1J5HHL4</accession>
<sequence>MKKETLVWFNQAKIHFSDAIFMYENRRYSGAVYFCHQALEKILKAAIVEKANKIPPKSHALEYLLKLSKLKPEQTEWSIALAEITRHFWQVRYGDYRQYKFTTRQKVEPTINFTKLIFLWVKKQLDNI</sequence>